<evidence type="ECO:0000313" key="2">
    <source>
        <dbReference type="WBParaSite" id="ES5_v2.g17986.t1"/>
    </source>
</evidence>
<proteinExistence type="predicted"/>
<reference evidence="2" key="1">
    <citation type="submission" date="2022-11" db="UniProtKB">
        <authorList>
            <consortium name="WormBaseParasite"/>
        </authorList>
    </citation>
    <scope>IDENTIFICATION</scope>
</reference>
<protein>
    <submittedName>
        <fullName evidence="2">Tropomodulin</fullName>
    </submittedName>
</protein>
<name>A0AC34FKR1_9BILA</name>
<sequence length="615" mass="67897">MAEEEEEFEGIMTDADFEAAIDELRNGGDTGDMSELLKIMNENQLISWDEAERIMGDFDDTPIKSSLPPQTRPTEPENDTNVDDVIRKLLNNDPKLLAINLNNMKRTPVPQIKRIIEALRENTYCEKLCLANMGLYDNDIANVIEIVEVNEALKHINVETNYLSGDFFAKLFQAALNNETLEEVKAVNQGVSFATTAEKDIIKAITTNTGLLKVSINLRLPEGRHKIENATIRNQDIRRELRRRQRLAEAAEAAAAAAAEKKAEEPQKELPRRKSRGFVAPIGAATSPRIIPKPEPDTAPPKVPMRVYRKQSIPTTDEATSSAASSKPASPTKKTAPPVEEKKPAATEATTTTPATRKWGRKEPEVPEAKKKEPENPVTRKWGRKEPDSDASETNKSDTEKPAVKKWGKKEEAETVKAPEEEKKPVVRKWGAKSATPAAAAVSEVNKKEPIGVYPRSKLPSISSKLTDEEQKRVNEASKKADDEEKAKNSLKTKKNFGAKAGGTKPEVKPINSSLKTKTDSSDAEKPPSSSANEEEGEPKKKKIIKKKIIVKKIVKKKKSIPNTAESEADEKTATESEREETAPTPEPPVVALAKKIPPPVLPKTGVNRFGSNFR</sequence>
<dbReference type="WBParaSite" id="ES5_v2.g17986.t1">
    <property type="protein sequence ID" value="ES5_v2.g17986.t1"/>
    <property type="gene ID" value="ES5_v2.g17986"/>
</dbReference>
<dbReference type="Proteomes" id="UP000887579">
    <property type="component" value="Unplaced"/>
</dbReference>
<accession>A0AC34FKR1</accession>
<organism evidence="1 2">
    <name type="scientific">Panagrolaimus sp. ES5</name>
    <dbReference type="NCBI Taxonomy" id="591445"/>
    <lineage>
        <taxon>Eukaryota</taxon>
        <taxon>Metazoa</taxon>
        <taxon>Ecdysozoa</taxon>
        <taxon>Nematoda</taxon>
        <taxon>Chromadorea</taxon>
        <taxon>Rhabditida</taxon>
        <taxon>Tylenchina</taxon>
        <taxon>Panagrolaimomorpha</taxon>
        <taxon>Panagrolaimoidea</taxon>
        <taxon>Panagrolaimidae</taxon>
        <taxon>Panagrolaimus</taxon>
    </lineage>
</organism>
<evidence type="ECO:0000313" key="1">
    <source>
        <dbReference type="Proteomes" id="UP000887579"/>
    </source>
</evidence>